<evidence type="ECO:0000313" key="2">
    <source>
        <dbReference type="Proteomes" id="UP000271889"/>
    </source>
</evidence>
<evidence type="ECO:0000313" key="1">
    <source>
        <dbReference type="EMBL" id="VDN31803.1"/>
    </source>
</evidence>
<gene>
    <name evidence="1" type="ORF">CGOC_LOCUS11933</name>
</gene>
<accession>A0A3P7N585</accession>
<keyword evidence="2" id="KW-1185">Reference proteome</keyword>
<dbReference type="Proteomes" id="UP000271889">
    <property type="component" value="Unassembled WGS sequence"/>
</dbReference>
<reference evidence="1 2" key="1">
    <citation type="submission" date="2018-11" db="EMBL/GenBank/DDBJ databases">
        <authorList>
            <consortium name="Pathogen Informatics"/>
        </authorList>
    </citation>
    <scope>NUCLEOTIDE SEQUENCE [LARGE SCALE GENOMIC DNA]</scope>
</reference>
<protein>
    <recommendedName>
        <fullName evidence="3">ACT domain-containing protein</fullName>
    </recommendedName>
</protein>
<name>A0A3P7N585_CYLGO</name>
<proteinExistence type="predicted"/>
<evidence type="ECO:0008006" key="3">
    <source>
        <dbReference type="Google" id="ProtNLM"/>
    </source>
</evidence>
<dbReference type="EMBL" id="UYRV01119605">
    <property type="protein sequence ID" value="VDN31803.1"/>
    <property type="molecule type" value="Genomic_DNA"/>
</dbReference>
<sequence>MAVDNRLIRVEALISDRPGAVAELAKIVADTGSKIKAMAMVRVPFRLNRLAFTPTLYRKERFITVKPSTRSAGS</sequence>
<dbReference type="AlphaFoldDB" id="A0A3P7N585"/>
<dbReference type="OrthoDB" id="5825010at2759"/>
<organism evidence="1 2">
    <name type="scientific">Cylicostephanus goldi</name>
    <name type="common">Nematode worm</name>
    <dbReference type="NCBI Taxonomy" id="71465"/>
    <lineage>
        <taxon>Eukaryota</taxon>
        <taxon>Metazoa</taxon>
        <taxon>Ecdysozoa</taxon>
        <taxon>Nematoda</taxon>
        <taxon>Chromadorea</taxon>
        <taxon>Rhabditida</taxon>
        <taxon>Rhabditina</taxon>
        <taxon>Rhabditomorpha</taxon>
        <taxon>Strongyloidea</taxon>
        <taxon>Strongylidae</taxon>
        <taxon>Cylicostephanus</taxon>
    </lineage>
</organism>